<organism evidence="2 3">
    <name type="scientific">Crenothrix polyspora</name>
    <dbReference type="NCBI Taxonomy" id="360316"/>
    <lineage>
        <taxon>Bacteria</taxon>
        <taxon>Pseudomonadati</taxon>
        <taxon>Pseudomonadota</taxon>
        <taxon>Gammaproteobacteria</taxon>
        <taxon>Methylococcales</taxon>
        <taxon>Crenotrichaceae</taxon>
        <taxon>Crenothrix</taxon>
    </lineage>
</organism>
<accession>A0A1R4H0W0</accession>
<evidence type="ECO:0000313" key="3">
    <source>
        <dbReference type="Proteomes" id="UP000195667"/>
    </source>
</evidence>
<name>A0A1R4H0W0_9GAMM</name>
<dbReference type="EMBL" id="FUKI01000030">
    <property type="protein sequence ID" value="SJM89883.1"/>
    <property type="molecule type" value="Genomic_DNA"/>
</dbReference>
<dbReference type="Proteomes" id="UP000195667">
    <property type="component" value="Unassembled WGS sequence"/>
</dbReference>
<dbReference type="InterPro" id="IPR021300">
    <property type="entry name" value="Integr_conj_element_PFL4695"/>
</dbReference>
<feature type="signal peptide" evidence="1">
    <location>
        <begin position="1"/>
        <end position="26"/>
    </location>
</feature>
<gene>
    <name evidence="2" type="ORF">CRENPOLYSF1_1250009</name>
</gene>
<protein>
    <submittedName>
        <fullName evidence="2">Integrating conjugative element protein, PFL_4695 family</fullName>
    </submittedName>
</protein>
<keyword evidence="3" id="KW-1185">Reference proteome</keyword>
<dbReference type="OrthoDB" id="8560395at2"/>
<dbReference type="NCBIfam" id="TIGR03765">
    <property type="entry name" value="ICE_PFL_4695"/>
    <property type="match status" value="1"/>
</dbReference>
<proteinExistence type="predicted"/>
<evidence type="ECO:0000256" key="1">
    <source>
        <dbReference type="SAM" id="SignalP"/>
    </source>
</evidence>
<keyword evidence="1" id="KW-0732">Signal</keyword>
<dbReference type="Pfam" id="PF11072">
    <property type="entry name" value="DUF2859"/>
    <property type="match status" value="1"/>
</dbReference>
<dbReference type="AlphaFoldDB" id="A0A1R4H0W0"/>
<dbReference type="RefSeq" id="WP_087142311.1">
    <property type="nucleotide sequence ID" value="NZ_FUKI01000030.1"/>
</dbReference>
<sequence>MKSGACNIKIAFVMALAMMYAHQGLAKLVVIFDSGKTQPLTAYLPAVKPPVQNAFQASTTAASLNAERLQVLAHSLPVTTPELTPGNVVPKNLSIPYLERPVFIIGADALSLQWIQRHRERLDTLHALGWVVNVETVAQLAQLKQQASPLELVALSGSELAQQFGLNHYPVLISSARIEQ</sequence>
<reference evidence="3" key="1">
    <citation type="submission" date="2017-02" db="EMBL/GenBank/DDBJ databases">
        <authorList>
            <person name="Daims H."/>
        </authorList>
    </citation>
    <scope>NUCLEOTIDE SEQUENCE [LARGE SCALE GENOMIC DNA]</scope>
</reference>
<feature type="chain" id="PRO_5012978055" evidence="1">
    <location>
        <begin position="27"/>
        <end position="180"/>
    </location>
</feature>
<evidence type="ECO:0000313" key="2">
    <source>
        <dbReference type="EMBL" id="SJM89883.1"/>
    </source>
</evidence>